<evidence type="ECO:0000313" key="13">
    <source>
        <dbReference type="EMBL" id="MBF5057226.1"/>
    </source>
</evidence>
<comment type="similarity">
    <text evidence="10 12">Belongs to the fluoride channel Fluc/FEX (TC 1.A.43) family.</text>
</comment>
<keyword evidence="5 12" id="KW-1133">Transmembrane helix</keyword>
<dbReference type="PANTHER" id="PTHR28259">
    <property type="entry name" value="FLUORIDE EXPORT PROTEIN 1-RELATED"/>
    <property type="match status" value="1"/>
</dbReference>
<feature type="transmembrane region" description="Helical" evidence="12">
    <location>
        <begin position="103"/>
        <end position="124"/>
    </location>
</feature>
<evidence type="ECO:0000256" key="11">
    <source>
        <dbReference type="ARBA" id="ARBA00035585"/>
    </source>
</evidence>
<evidence type="ECO:0000256" key="4">
    <source>
        <dbReference type="ARBA" id="ARBA00022692"/>
    </source>
</evidence>
<sequence length="130" mass="13584">MWLSVVAIAVGAALGANLRWLLSLWLNALFPAVPLGTLSANLLGGWLIGLALGVFAWLPPLTPEWRLLVVTGFLGALTTFSSFSAEMFINLQAGRWGLALGGIAAHVAGSLCMTGLGLGMVALARQLLTR</sequence>
<keyword evidence="6 12" id="KW-0915">Sodium</keyword>
<evidence type="ECO:0000256" key="5">
    <source>
        <dbReference type="ARBA" id="ARBA00022989"/>
    </source>
</evidence>
<keyword evidence="7 12" id="KW-0406">Ion transport</keyword>
<keyword evidence="14" id="KW-1185">Reference proteome</keyword>
<keyword evidence="12" id="KW-0813">Transport</keyword>
<dbReference type="PANTHER" id="PTHR28259:SF1">
    <property type="entry name" value="FLUORIDE EXPORT PROTEIN 1-RELATED"/>
    <property type="match status" value="1"/>
</dbReference>
<dbReference type="Pfam" id="PF02537">
    <property type="entry name" value="CRCB"/>
    <property type="match status" value="1"/>
</dbReference>
<dbReference type="Proteomes" id="UP000662703">
    <property type="component" value="Unassembled WGS sequence"/>
</dbReference>
<protein>
    <recommendedName>
        <fullName evidence="12">Fluoride-specific ion channel FluC</fullName>
    </recommendedName>
</protein>
<evidence type="ECO:0000256" key="12">
    <source>
        <dbReference type="HAMAP-Rule" id="MF_00454"/>
    </source>
</evidence>
<gene>
    <name evidence="12" type="primary">fluC</name>
    <name evidence="12" type="synonym">crcB</name>
    <name evidence="13" type="ORF">Y5W_02520</name>
</gene>
<dbReference type="NCBIfam" id="NF010792">
    <property type="entry name" value="PRK14196.1"/>
    <property type="match status" value="1"/>
</dbReference>
<dbReference type="NCBIfam" id="TIGR00494">
    <property type="entry name" value="crcB"/>
    <property type="match status" value="1"/>
</dbReference>
<comment type="catalytic activity">
    <reaction evidence="11">
        <text>fluoride(in) = fluoride(out)</text>
        <dbReference type="Rhea" id="RHEA:76159"/>
        <dbReference type="ChEBI" id="CHEBI:17051"/>
    </reaction>
    <physiologicalReaction direction="left-to-right" evidence="11">
        <dbReference type="Rhea" id="RHEA:76160"/>
    </physiologicalReaction>
</comment>
<name>A0ABS0ASX3_9GAMM</name>
<feature type="binding site" evidence="12">
    <location>
        <position position="75"/>
    </location>
    <ligand>
        <name>Na(+)</name>
        <dbReference type="ChEBI" id="CHEBI:29101"/>
        <note>structural</note>
    </ligand>
</feature>
<evidence type="ECO:0000256" key="7">
    <source>
        <dbReference type="ARBA" id="ARBA00023065"/>
    </source>
</evidence>
<evidence type="ECO:0000256" key="9">
    <source>
        <dbReference type="ARBA" id="ARBA00023303"/>
    </source>
</evidence>
<accession>A0ABS0ASX3</accession>
<dbReference type="HAMAP" id="MF_00454">
    <property type="entry name" value="FluC"/>
    <property type="match status" value="1"/>
</dbReference>
<keyword evidence="3" id="KW-0997">Cell inner membrane</keyword>
<comment type="activity regulation">
    <text evidence="12">Na(+) is not transported, but it plays an essential structural role and its presence is essential for fluoride channel function.</text>
</comment>
<evidence type="ECO:0000256" key="1">
    <source>
        <dbReference type="ARBA" id="ARBA00004651"/>
    </source>
</evidence>
<keyword evidence="4 12" id="KW-0812">Transmembrane</keyword>
<feature type="transmembrane region" description="Helical" evidence="12">
    <location>
        <begin position="39"/>
        <end position="58"/>
    </location>
</feature>
<evidence type="ECO:0000313" key="14">
    <source>
        <dbReference type="Proteomes" id="UP000662703"/>
    </source>
</evidence>
<keyword evidence="8 12" id="KW-0472">Membrane</keyword>
<evidence type="ECO:0000256" key="2">
    <source>
        <dbReference type="ARBA" id="ARBA00022475"/>
    </source>
</evidence>
<comment type="function">
    <text evidence="12">Fluoride-specific ion channel. Important for reducing fluoride concentration in the cell, thus reducing its toxicity.</text>
</comment>
<keyword evidence="2 12" id="KW-1003">Cell membrane</keyword>
<keyword evidence="12" id="KW-0479">Metal-binding</keyword>
<reference evidence="13 14" key="1">
    <citation type="submission" date="2012-09" db="EMBL/GenBank/DDBJ databases">
        <title>Genome Sequence of alkane-degrading Bacterium Alcanivorax sp. 521-1.</title>
        <authorList>
            <person name="Lai Q."/>
            <person name="Shao Z."/>
        </authorList>
    </citation>
    <scope>NUCLEOTIDE SEQUENCE [LARGE SCALE GENOMIC DNA]</scope>
    <source>
        <strain evidence="13 14">521-1</strain>
    </source>
</reference>
<comment type="caution">
    <text evidence="13">The sequence shown here is derived from an EMBL/GenBank/DDBJ whole genome shotgun (WGS) entry which is preliminary data.</text>
</comment>
<dbReference type="InterPro" id="IPR003691">
    <property type="entry name" value="FluC"/>
</dbReference>
<evidence type="ECO:0000256" key="3">
    <source>
        <dbReference type="ARBA" id="ARBA00022519"/>
    </source>
</evidence>
<organism evidence="13 14">
    <name type="scientific">Alloalcanivorax profundimaris</name>
    <dbReference type="NCBI Taxonomy" id="2735259"/>
    <lineage>
        <taxon>Bacteria</taxon>
        <taxon>Pseudomonadati</taxon>
        <taxon>Pseudomonadota</taxon>
        <taxon>Gammaproteobacteria</taxon>
        <taxon>Oceanospirillales</taxon>
        <taxon>Alcanivoracaceae</taxon>
        <taxon>Alloalcanivorax</taxon>
    </lineage>
</organism>
<proteinExistence type="inferred from homology"/>
<evidence type="ECO:0000256" key="8">
    <source>
        <dbReference type="ARBA" id="ARBA00023136"/>
    </source>
</evidence>
<dbReference type="EMBL" id="ARXX01000039">
    <property type="protein sequence ID" value="MBF5057226.1"/>
    <property type="molecule type" value="Genomic_DNA"/>
</dbReference>
<feature type="transmembrane region" description="Helical" evidence="12">
    <location>
        <begin position="65"/>
        <end position="83"/>
    </location>
</feature>
<evidence type="ECO:0000256" key="6">
    <source>
        <dbReference type="ARBA" id="ARBA00023053"/>
    </source>
</evidence>
<evidence type="ECO:0000256" key="10">
    <source>
        <dbReference type="ARBA" id="ARBA00035120"/>
    </source>
</evidence>
<feature type="binding site" evidence="12">
    <location>
        <position position="78"/>
    </location>
    <ligand>
        <name>Na(+)</name>
        <dbReference type="ChEBI" id="CHEBI:29101"/>
        <note>structural</note>
    </ligand>
</feature>
<dbReference type="RefSeq" id="WP_194865506.1">
    <property type="nucleotide sequence ID" value="NZ_ARXX01000039.1"/>
</dbReference>
<keyword evidence="9 12" id="KW-0407">Ion channel</keyword>
<comment type="subcellular location">
    <subcellularLocation>
        <location evidence="1 12">Cell membrane</location>
        <topology evidence="1 12">Multi-pass membrane protein</topology>
    </subcellularLocation>
</comment>